<evidence type="ECO:0000313" key="3">
    <source>
        <dbReference type="EMBL" id="XAY06704.1"/>
    </source>
</evidence>
<dbReference type="InterPro" id="IPR024654">
    <property type="entry name" value="Calcineurin-like_PHP_lpxH"/>
</dbReference>
<dbReference type="InterPro" id="IPR029052">
    <property type="entry name" value="Metallo-depent_PP-like"/>
</dbReference>
<name>A0AAU7AYG9_9ACTN</name>
<dbReference type="SUPFAM" id="SSF56300">
    <property type="entry name" value="Metallo-dependent phosphatases"/>
    <property type="match status" value="1"/>
</dbReference>
<proteinExistence type="inferred from homology"/>
<dbReference type="CDD" id="cd00838">
    <property type="entry name" value="MPP_superfamily"/>
    <property type="match status" value="1"/>
</dbReference>
<dbReference type="EMBL" id="CP114014">
    <property type="protein sequence ID" value="XAY06704.1"/>
    <property type="molecule type" value="Genomic_DNA"/>
</dbReference>
<accession>A0AAU7AYG9</accession>
<evidence type="ECO:0000256" key="1">
    <source>
        <dbReference type="ARBA" id="ARBA00008950"/>
    </source>
</evidence>
<dbReference type="Pfam" id="PF12850">
    <property type="entry name" value="Metallophos_2"/>
    <property type="match status" value="1"/>
</dbReference>
<comment type="similarity">
    <text evidence="1">Belongs to the metallophosphoesterase superfamily. YfcE family.</text>
</comment>
<dbReference type="KEGG" id="parq:DSM112329_03581"/>
<dbReference type="AlphaFoldDB" id="A0AAU7AYG9"/>
<feature type="domain" description="Calcineurin-like phosphoesterase" evidence="2">
    <location>
        <begin position="1"/>
        <end position="179"/>
    </location>
</feature>
<reference evidence="3" key="1">
    <citation type="submission" date="2022-12" db="EMBL/GenBank/DDBJ databases">
        <title>Paraconexibacter alkalitolerans sp. nov. and Baekduia alba sp. nov., isolated from soil and emended description of the genera Paraconexibacter (Chun et al., 2020) and Baekduia (An et al., 2020).</title>
        <authorList>
            <person name="Vieira S."/>
            <person name="Huber K.J."/>
            <person name="Geppert A."/>
            <person name="Wolf J."/>
            <person name="Neumann-Schaal M."/>
            <person name="Muesken M."/>
            <person name="Overmann J."/>
        </authorList>
    </citation>
    <scope>NUCLEOTIDE SEQUENCE</scope>
    <source>
        <strain evidence="3">AEG42_29</strain>
    </source>
</reference>
<dbReference type="RefSeq" id="WP_354697923.1">
    <property type="nucleotide sequence ID" value="NZ_CP114014.1"/>
</dbReference>
<protein>
    <recommendedName>
        <fullName evidence="2">Calcineurin-like phosphoesterase domain-containing protein</fullName>
    </recommendedName>
</protein>
<gene>
    <name evidence="3" type="ORF">DSM112329_03581</name>
</gene>
<organism evidence="3">
    <name type="scientific">Paraconexibacter sp. AEG42_29</name>
    <dbReference type="NCBI Taxonomy" id="2997339"/>
    <lineage>
        <taxon>Bacteria</taxon>
        <taxon>Bacillati</taxon>
        <taxon>Actinomycetota</taxon>
        <taxon>Thermoleophilia</taxon>
        <taxon>Solirubrobacterales</taxon>
        <taxon>Paraconexibacteraceae</taxon>
        <taxon>Paraconexibacter</taxon>
    </lineage>
</organism>
<evidence type="ECO:0000259" key="2">
    <source>
        <dbReference type="Pfam" id="PF12850"/>
    </source>
</evidence>
<sequence length="204" mass="21931">MLVGICTDVHNHTGRLRAFGVAAREQGAQELWCLGDVVDALIGAPPAAHAETVAEAVGLCDIVLAGNHDLWCLQRGLLDAATAATVEAWSPVEERHGVGLVHASLDDPFMEFVDTPAKAAKVLRGTPGWLAVHGHTHRRRLWAQTAEYPHAENRRTRGRVAAGDERLLANPGALTGTRPSWLLADLEARSLRWFALTPPAPAMA</sequence>
<dbReference type="Gene3D" id="3.60.21.10">
    <property type="match status" value="1"/>
</dbReference>